<evidence type="ECO:0000313" key="1">
    <source>
        <dbReference type="EMBL" id="GBN55493.1"/>
    </source>
</evidence>
<sequence length="113" mass="12963">MLWKRVLQGYVWECRGNGAIDPQKFGDEMWDLKTTGIFLIFLLGPRSGFIQMIPCDVTACRGDFKRTVLGSQRIGNSSVLINFQRVDRLGSPLEYERLLNLSLKFYPQCELVS</sequence>
<proteinExistence type="predicted"/>
<protein>
    <submittedName>
        <fullName evidence="1">Uncharacterized protein</fullName>
    </submittedName>
</protein>
<keyword evidence="2" id="KW-1185">Reference proteome</keyword>
<accession>A0A4Y2PX96</accession>
<name>A0A4Y2PX96_ARAVE</name>
<comment type="caution">
    <text evidence="1">The sequence shown here is derived from an EMBL/GenBank/DDBJ whole genome shotgun (WGS) entry which is preliminary data.</text>
</comment>
<dbReference type="Proteomes" id="UP000499080">
    <property type="component" value="Unassembled WGS sequence"/>
</dbReference>
<reference evidence="1 2" key="1">
    <citation type="journal article" date="2019" name="Sci. Rep.">
        <title>Orb-weaving spider Araneus ventricosus genome elucidates the spidroin gene catalogue.</title>
        <authorList>
            <person name="Kono N."/>
            <person name="Nakamura H."/>
            <person name="Ohtoshi R."/>
            <person name="Moran D.A.P."/>
            <person name="Shinohara A."/>
            <person name="Yoshida Y."/>
            <person name="Fujiwara M."/>
            <person name="Mori M."/>
            <person name="Tomita M."/>
            <person name="Arakawa K."/>
        </authorList>
    </citation>
    <scope>NUCLEOTIDE SEQUENCE [LARGE SCALE GENOMIC DNA]</scope>
</reference>
<evidence type="ECO:0000313" key="2">
    <source>
        <dbReference type="Proteomes" id="UP000499080"/>
    </source>
</evidence>
<dbReference type="EMBL" id="BGPR01135344">
    <property type="protein sequence ID" value="GBN55493.1"/>
    <property type="molecule type" value="Genomic_DNA"/>
</dbReference>
<organism evidence="1 2">
    <name type="scientific">Araneus ventricosus</name>
    <name type="common">Orbweaver spider</name>
    <name type="synonym">Epeira ventricosa</name>
    <dbReference type="NCBI Taxonomy" id="182803"/>
    <lineage>
        <taxon>Eukaryota</taxon>
        <taxon>Metazoa</taxon>
        <taxon>Ecdysozoa</taxon>
        <taxon>Arthropoda</taxon>
        <taxon>Chelicerata</taxon>
        <taxon>Arachnida</taxon>
        <taxon>Araneae</taxon>
        <taxon>Araneomorphae</taxon>
        <taxon>Entelegynae</taxon>
        <taxon>Araneoidea</taxon>
        <taxon>Araneidae</taxon>
        <taxon>Araneus</taxon>
    </lineage>
</organism>
<dbReference type="AlphaFoldDB" id="A0A4Y2PX96"/>
<gene>
    <name evidence="1" type="ORF">AVEN_189114_1</name>
</gene>